<reference evidence="1" key="1">
    <citation type="journal article" date="2014" name="Front. Microbiol.">
        <title>High frequency of phylogenetically diverse reductive dehalogenase-homologous genes in deep subseafloor sedimentary metagenomes.</title>
        <authorList>
            <person name="Kawai M."/>
            <person name="Futagami T."/>
            <person name="Toyoda A."/>
            <person name="Takaki Y."/>
            <person name="Nishi S."/>
            <person name="Hori S."/>
            <person name="Arai W."/>
            <person name="Tsubouchi T."/>
            <person name="Morono Y."/>
            <person name="Uchiyama I."/>
            <person name="Ito T."/>
            <person name="Fujiyama A."/>
            <person name="Inagaki F."/>
            <person name="Takami H."/>
        </authorList>
    </citation>
    <scope>NUCLEOTIDE SEQUENCE</scope>
    <source>
        <strain evidence="1">Expedition CK06-06</strain>
    </source>
</reference>
<name>X0X0R1_9ZZZZ</name>
<proteinExistence type="predicted"/>
<dbReference type="EMBL" id="BARS01030161">
    <property type="protein sequence ID" value="GAG18591.1"/>
    <property type="molecule type" value="Genomic_DNA"/>
</dbReference>
<organism evidence="1">
    <name type="scientific">marine sediment metagenome</name>
    <dbReference type="NCBI Taxonomy" id="412755"/>
    <lineage>
        <taxon>unclassified sequences</taxon>
        <taxon>metagenomes</taxon>
        <taxon>ecological metagenomes</taxon>
    </lineage>
</organism>
<dbReference type="AlphaFoldDB" id="X0X0R1"/>
<gene>
    <name evidence="1" type="ORF">S01H1_47059</name>
</gene>
<sequence length="55" mass="5965">DFEFLGFIPYDQSIIEAGLGNLPLINSSPEVISRVRDIAAHLSIVKPEIINTAIG</sequence>
<evidence type="ECO:0000313" key="1">
    <source>
        <dbReference type="EMBL" id="GAG18591.1"/>
    </source>
</evidence>
<comment type="caution">
    <text evidence="1">The sequence shown here is derived from an EMBL/GenBank/DDBJ whole genome shotgun (WGS) entry which is preliminary data.</text>
</comment>
<feature type="non-terminal residue" evidence="1">
    <location>
        <position position="1"/>
    </location>
</feature>
<accession>X0X0R1</accession>
<protein>
    <submittedName>
        <fullName evidence="1">Uncharacterized protein</fullName>
    </submittedName>
</protein>